<organism evidence="1 2">
    <name type="scientific">Paenibacillus flagellatus</name>
    <dbReference type="NCBI Taxonomy" id="2211139"/>
    <lineage>
        <taxon>Bacteria</taxon>
        <taxon>Bacillati</taxon>
        <taxon>Bacillota</taxon>
        <taxon>Bacilli</taxon>
        <taxon>Bacillales</taxon>
        <taxon>Paenibacillaceae</taxon>
        <taxon>Paenibacillus</taxon>
    </lineage>
</organism>
<dbReference type="OrthoDB" id="2636532at2"/>
<reference evidence="1 2" key="1">
    <citation type="submission" date="2018-05" db="EMBL/GenBank/DDBJ databases">
        <title>Paenibacillus flagellatus sp. nov., isolated from selenium mineral soil.</title>
        <authorList>
            <person name="Dai X."/>
        </authorList>
    </citation>
    <scope>NUCLEOTIDE SEQUENCE [LARGE SCALE GENOMIC DNA]</scope>
    <source>
        <strain evidence="1 2">DXL2</strain>
    </source>
</reference>
<evidence type="ECO:0000313" key="2">
    <source>
        <dbReference type="Proteomes" id="UP000247476"/>
    </source>
</evidence>
<protein>
    <submittedName>
        <fullName evidence="1">Uncharacterized protein</fullName>
    </submittedName>
</protein>
<dbReference type="InterPro" id="IPR011330">
    <property type="entry name" value="Glyco_hydro/deAcase_b/a-brl"/>
</dbReference>
<dbReference type="EMBL" id="QJVJ01000018">
    <property type="protein sequence ID" value="PYI50496.1"/>
    <property type="molecule type" value="Genomic_DNA"/>
</dbReference>
<gene>
    <name evidence="1" type="ORF">DLM86_28765</name>
</gene>
<comment type="caution">
    <text evidence="1">The sequence shown here is derived from an EMBL/GenBank/DDBJ whole genome shotgun (WGS) entry which is preliminary data.</text>
</comment>
<sequence>MEAPRYLLLHADDFGLSPRANAAIAGLFVRRAIGSATVMGRIKREYEYRLMLDPDVRRTIDEEGFRLLSWKELRDRQRSR</sequence>
<accession>A0A2V5KPP8</accession>
<keyword evidence="2" id="KW-1185">Reference proteome</keyword>
<evidence type="ECO:0000313" key="1">
    <source>
        <dbReference type="EMBL" id="PYI50496.1"/>
    </source>
</evidence>
<dbReference type="Proteomes" id="UP000247476">
    <property type="component" value="Unassembled WGS sequence"/>
</dbReference>
<dbReference type="RefSeq" id="WP_110843511.1">
    <property type="nucleotide sequence ID" value="NZ_QJVJ01000018.1"/>
</dbReference>
<proteinExistence type="predicted"/>
<dbReference type="GO" id="GO:0005975">
    <property type="term" value="P:carbohydrate metabolic process"/>
    <property type="evidence" value="ECO:0007669"/>
    <property type="project" value="InterPro"/>
</dbReference>
<dbReference type="Gene3D" id="3.20.20.370">
    <property type="entry name" value="Glycoside hydrolase/deacetylase"/>
    <property type="match status" value="1"/>
</dbReference>
<dbReference type="GO" id="GO:0016787">
    <property type="term" value="F:hydrolase activity"/>
    <property type="evidence" value="ECO:0007669"/>
    <property type="project" value="UniProtKB-KW"/>
</dbReference>
<dbReference type="SUPFAM" id="SSF88713">
    <property type="entry name" value="Glycoside hydrolase/deacetylase"/>
    <property type="match status" value="1"/>
</dbReference>
<name>A0A2V5KPP8_9BACL</name>
<dbReference type="GO" id="GO:0046872">
    <property type="term" value="F:metal ion binding"/>
    <property type="evidence" value="ECO:0007669"/>
    <property type="project" value="UniProtKB-KW"/>
</dbReference>
<dbReference type="AlphaFoldDB" id="A0A2V5KPP8"/>